<feature type="compositionally biased region" description="Basic and acidic residues" evidence="1">
    <location>
        <begin position="1"/>
        <end position="11"/>
    </location>
</feature>
<dbReference type="Pfam" id="PF07893">
    <property type="entry name" value="DUF1668"/>
    <property type="match status" value="1"/>
</dbReference>
<feature type="region of interest" description="Disordered" evidence="1">
    <location>
        <begin position="1"/>
        <end position="58"/>
    </location>
</feature>
<dbReference type="Proteomes" id="UP001341281">
    <property type="component" value="Chromosome 07"/>
</dbReference>
<keyword evidence="3" id="KW-1185">Reference proteome</keyword>
<dbReference type="EMBL" id="CP144751">
    <property type="protein sequence ID" value="WVZ83278.1"/>
    <property type="molecule type" value="Genomic_DNA"/>
</dbReference>
<name>A0AAQ3X239_PASNO</name>
<dbReference type="PANTHER" id="PTHR33085">
    <property type="entry name" value="OS12G0113100 PROTEIN-RELATED"/>
    <property type="match status" value="1"/>
</dbReference>
<organism evidence="2 3">
    <name type="scientific">Paspalum notatum var. saurae</name>
    <dbReference type="NCBI Taxonomy" id="547442"/>
    <lineage>
        <taxon>Eukaryota</taxon>
        <taxon>Viridiplantae</taxon>
        <taxon>Streptophyta</taxon>
        <taxon>Embryophyta</taxon>
        <taxon>Tracheophyta</taxon>
        <taxon>Spermatophyta</taxon>
        <taxon>Magnoliopsida</taxon>
        <taxon>Liliopsida</taxon>
        <taxon>Poales</taxon>
        <taxon>Poaceae</taxon>
        <taxon>PACMAD clade</taxon>
        <taxon>Panicoideae</taxon>
        <taxon>Andropogonodae</taxon>
        <taxon>Paspaleae</taxon>
        <taxon>Paspalinae</taxon>
        <taxon>Paspalum</taxon>
    </lineage>
</organism>
<gene>
    <name evidence="2" type="ORF">U9M48_030444</name>
</gene>
<dbReference type="PANTHER" id="PTHR33085:SF68">
    <property type="entry name" value="DUF1618 DOMAIN-CONTAINING PROTEIN"/>
    <property type="match status" value="1"/>
</dbReference>
<feature type="compositionally biased region" description="Low complexity" evidence="1">
    <location>
        <begin position="12"/>
        <end position="27"/>
    </location>
</feature>
<evidence type="ECO:0000313" key="3">
    <source>
        <dbReference type="Proteomes" id="UP001341281"/>
    </source>
</evidence>
<evidence type="ECO:0000256" key="1">
    <source>
        <dbReference type="SAM" id="MobiDB-lite"/>
    </source>
</evidence>
<protein>
    <submittedName>
        <fullName evidence="2">Uncharacterized protein</fullName>
    </submittedName>
</protein>
<sequence>MNLQRIDRDDSSSYSSGSTDSGGASVDRPARMSSNKRPRFDDDGAGGSSGDRQQSSSRCCPKKKHLYLVLDDWDKGYSVHKMDVDSFFFDDDDDHDQAVAAADDAAPRCIPEPPFLRLEIPDVGHLRIHTSMSVAALGTKIIALAHEHCSIVYDTETGVLGVGPHAPLQMECGCGISVPVGGALYALTYRNFDPEQPIDLAALSWARTGTNAMDRPIEGWAWKALPPPPPTFRNGVRSYALHPDGCTIFMSTIYTPPGKTLGTYSFNTKESAWRWHGGWALPFDGQGHYDAELDAWVGLVNYGDGCGHVCCCQVVSPTIDHQQQTGAPTVSFPADFKTTEEKMFRKFPEERHFKASLTSMGTSRFCLVELVKPKKRRDERPFRPGDRRFVLRVTIFGLKYNHKGELQITRRRSTRSFSGWAWKALPPPPPTFRDGVRSYALHPDGCTIFMTTVYTPPGRIGNGLGTYSFNTKESAWRWHGEWTLPFHGRAHSDAELDAWVGLVKYGDGGICCCQVVSPTTDYQQQSGAPTVFPADFKTTEEKMFRKVPEERHLTASLTSMGTSRYCLVELVLPKKTHDEWPARPRDHRFVIHVTIFGLKYNHKGDLQPTRQRSTRSFSVSSYTDHGAPFTFWM</sequence>
<accession>A0AAQ3X239</accession>
<reference evidence="2 3" key="1">
    <citation type="submission" date="2024-02" db="EMBL/GenBank/DDBJ databases">
        <title>High-quality chromosome-scale genome assembly of Pensacola bahiagrass (Paspalum notatum Flugge var. saurae).</title>
        <authorList>
            <person name="Vega J.M."/>
            <person name="Podio M."/>
            <person name="Orjuela J."/>
            <person name="Siena L.A."/>
            <person name="Pessino S.C."/>
            <person name="Combes M.C."/>
            <person name="Mariac C."/>
            <person name="Albertini E."/>
            <person name="Pupilli F."/>
            <person name="Ortiz J.P.A."/>
            <person name="Leblanc O."/>
        </authorList>
    </citation>
    <scope>NUCLEOTIDE SEQUENCE [LARGE SCALE GENOMIC DNA]</scope>
    <source>
        <strain evidence="2">R1</strain>
        <tissue evidence="2">Leaf</tissue>
    </source>
</reference>
<evidence type="ECO:0000313" key="2">
    <source>
        <dbReference type="EMBL" id="WVZ83278.1"/>
    </source>
</evidence>
<dbReference type="InterPro" id="IPR012871">
    <property type="entry name" value="DUF1668_ORYSA"/>
</dbReference>
<proteinExistence type="predicted"/>
<dbReference type="AlphaFoldDB" id="A0AAQ3X239"/>